<evidence type="ECO:0000259" key="6">
    <source>
        <dbReference type="Pfam" id="PF03717"/>
    </source>
</evidence>
<dbReference type="GO" id="GO:0005886">
    <property type="term" value="C:plasma membrane"/>
    <property type="evidence" value="ECO:0007669"/>
    <property type="project" value="TreeGrafter"/>
</dbReference>
<dbReference type="PANTHER" id="PTHR30627">
    <property type="entry name" value="PEPTIDOGLYCAN D,D-TRANSPEPTIDASE"/>
    <property type="match status" value="1"/>
</dbReference>
<dbReference type="InterPro" id="IPR036138">
    <property type="entry name" value="PBP_dimer_sf"/>
</dbReference>
<dbReference type="AlphaFoldDB" id="A0A9D1HF91"/>
<comment type="similarity">
    <text evidence="2">Belongs to the transpeptidase family.</text>
</comment>
<dbReference type="Pfam" id="PF03717">
    <property type="entry name" value="PBP_dimer"/>
    <property type="match status" value="1"/>
</dbReference>
<feature type="domain" description="Penicillin-binding protein transpeptidase" evidence="5">
    <location>
        <begin position="336"/>
        <end position="668"/>
    </location>
</feature>
<dbReference type="Proteomes" id="UP000824164">
    <property type="component" value="Unassembled WGS sequence"/>
</dbReference>
<protein>
    <submittedName>
        <fullName evidence="7">Penicillin-binding protein 2</fullName>
    </submittedName>
</protein>
<feature type="domain" description="Penicillin-binding protein dimerisation" evidence="6">
    <location>
        <begin position="74"/>
        <end position="293"/>
    </location>
</feature>
<comment type="caution">
    <text evidence="7">The sequence shown here is derived from an EMBL/GenBank/DDBJ whole genome shotgun (WGS) entry which is preliminary data.</text>
</comment>
<reference evidence="7" key="2">
    <citation type="journal article" date="2021" name="PeerJ">
        <title>Extensive microbial diversity within the chicken gut microbiome revealed by metagenomics and culture.</title>
        <authorList>
            <person name="Gilroy R."/>
            <person name="Ravi A."/>
            <person name="Getino M."/>
            <person name="Pursley I."/>
            <person name="Horton D.L."/>
            <person name="Alikhan N.F."/>
            <person name="Baker D."/>
            <person name="Gharbi K."/>
            <person name="Hall N."/>
            <person name="Watson M."/>
            <person name="Adriaenssens E.M."/>
            <person name="Foster-Nyarko E."/>
            <person name="Jarju S."/>
            <person name="Secka A."/>
            <person name="Antonio M."/>
            <person name="Oren A."/>
            <person name="Chaudhuri R.R."/>
            <person name="La Ragione R."/>
            <person name="Hildebrand F."/>
            <person name="Pallen M.J."/>
        </authorList>
    </citation>
    <scope>NUCLEOTIDE SEQUENCE</scope>
    <source>
        <strain evidence="7">CHK187-14744</strain>
    </source>
</reference>
<dbReference type="InterPro" id="IPR005311">
    <property type="entry name" value="PBP_dimer"/>
</dbReference>
<organism evidence="7 8">
    <name type="scientific">Candidatus Onthocola gallistercoris</name>
    <dbReference type="NCBI Taxonomy" id="2840876"/>
    <lineage>
        <taxon>Bacteria</taxon>
        <taxon>Bacillati</taxon>
        <taxon>Bacillota</taxon>
        <taxon>Bacilli</taxon>
        <taxon>Candidatus Onthocola</taxon>
    </lineage>
</organism>
<feature type="region of interest" description="Disordered" evidence="4">
    <location>
        <begin position="696"/>
        <end position="764"/>
    </location>
</feature>
<feature type="compositionally biased region" description="Acidic residues" evidence="4">
    <location>
        <begin position="751"/>
        <end position="764"/>
    </location>
</feature>
<sequence length="764" mass="84391">MADKTQRFKYKKKRKKKILPRISRFNRKKMLITFCVLLALMCGLIGRLIVINVYNSDKYTKIVLAQMDYDSRTIPFKRGDITDRNGTVLATSEKVYNLVLDPYVINNVVVSDDQTLQEYKAAVANALQVFFDIDTATTYRILEEQADSRYVVLQKELPYEKYEAYQSFVNADEESEETQAEETIETTADSVTETEAEAETQIETETETETQAETAVSVTAAEAATVDVSKIPTGAIWFEEDYIRKYPYSSLAADVLGFTNSGNVGTWGLEGYYNNELNGTDGREYGYLSDSTGFERTTVAAVNGYNVVSTIDLNIQRIVEKYLLQLEQEQESNNAGVIVADPNTGEILAMASTPTFDPNSPRDLSKYYTDAQVEAMSDEELVDVYNQLWRNFCVNDTFEAGSTVKPLTIGAALDEGSISLTDTYLCDGGEDLFDGVEIQRIHCHNRSGHGTVTVEEALMWSCNDALMQIGEKIGITNMLSYHRLFGFGSQTGIDLPGEASGAGLVFTEETMGEFELATSSFGQGFNMTMVQMVAAFSSIVNGGHYYQPHIVKEITSETGEVVRSFDKVLVKNTLSEETCDFLKESLYKTVNDDGIYTTGTAARVEGYSIGGKTGTAEKLPRGSGKYVVSFIGFAPVEDPQVVVYVVVDELKDSQEDSSVPTKMAGDIMNEVLPYLQIFPESGTQLDTSYQWTAQETAETDENGETIAAPSETGETEASGETESSLTTDGVDDTSGYTENAYPDEWAQYGYTDEDGDGIPDQWGE</sequence>
<evidence type="ECO:0000256" key="4">
    <source>
        <dbReference type="SAM" id="MobiDB-lite"/>
    </source>
</evidence>
<evidence type="ECO:0000256" key="3">
    <source>
        <dbReference type="ARBA" id="ARBA00023136"/>
    </source>
</evidence>
<dbReference type="EMBL" id="DVLT01000004">
    <property type="protein sequence ID" value="HIU01824.1"/>
    <property type="molecule type" value="Genomic_DNA"/>
</dbReference>
<evidence type="ECO:0000313" key="7">
    <source>
        <dbReference type="EMBL" id="HIU01824.1"/>
    </source>
</evidence>
<name>A0A9D1HF91_9FIRM</name>
<keyword evidence="3" id="KW-0472">Membrane</keyword>
<reference evidence="7" key="1">
    <citation type="submission" date="2020-10" db="EMBL/GenBank/DDBJ databases">
        <authorList>
            <person name="Gilroy R."/>
        </authorList>
    </citation>
    <scope>NUCLEOTIDE SEQUENCE</scope>
    <source>
        <strain evidence="7">CHK187-14744</strain>
    </source>
</reference>
<dbReference type="Gene3D" id="3.40.710.10">
    <property type="entry name" value="DD-peptidase/beta-lactamase superfamily"/>
    <property type="match status" value="1"/>
</dbReference>
<evidence type="ECO:0000259" key="5">
    <source>
        <dbReference type="Pfam" id="PF00905"/>
    </source>
</evidence>
<dbReference type="SUPFAM" id="SSF56519">
    <property type="entry name" value="Penicillin binding protein dimerisation domain"/>
    <property type="match status" value="1"/>
</dbReference>
<dbReference type="InterPro" id="IPR012338">
    <property type="entry name" value="Beta-lactam/transpept-like"/>
</dbReference>
<feature type="region of interest" description="Disordered" evidence="4">
    <location>
        <begin position="172"/>
        <end position="213"/>
    </location>
</feature>
<comment type="subcellular location">
    <subcellularLocation>
        <location evidence="1">Membrane</location>
    </subcellularLocation>
</comment>
<dbReference type="SUPFAM" id="SSF56601">
    <property type="entry name" value="beta-lactamase/transpeptidase-like"/>
    <property type="match status" value="1"/>
</dbReference>
<dbReference type="GO" id="GO:0071555">
    <property type="term" value="P:cell wall organization"/>
    <property type="evidence" value="ECO:0007669"/>
    <property type="project" value="TreeGrafter"/>
</dbReference>
<dbReference type="GO" id="GO:0008658">
    <property type="term" value="F:penicillin binding"/>
    <property type="evidence" value="ECO:0007669"/>
    <property type="project" value="InterPro"/>
</dbReference>
<accession>A0A9D1HF91</accession>
<evidence type="ECO:0000313" key="8">
    <source>
        <dbReference type="Proteomes" id="UP000824164"/>
    </source>
</evidence>
<gene>
    <name evidence="7" type="ORF">IAB63_01045</name>
</gene>
<dbReference type="Gene3D" id="3.90.1310.10">
    <property type="entry name" value="Penicillin-binding protein 2a (Domain 2)"/>
    <property type="match status" value="2"/>
</dbReference>
<evidence type="ECO:0000256" key="2">
    <source>
        <dbReference type="ARBA" id="ARBA00007171"/>
    </source>
</evidence>
<feature type="compositionally biased region" description="Acidic residues" evidence="4">
    <location>
        <begin position="192"/>
        <end position="210"/>
    </location>
</feature>
<dbReference type="PANTHER" id="PTHR30627:SF1">
    <property type="entry name" value="PEPTIDOGLYCAN D,D-TRANSPEPTIDASE FTSI"/>
    <property type="match status" value="1"/>
</dbReference>
<dbReference type="InterPro" id="IPR001460">
    <property type="entry name" value="PCN-bd_Tpept"/>
</dbReference>
<feature type="compositionally biased region" description="Acidic residues" evidence="4">
    <location>
        <begin position="172"/>
        <end position="184"/>
    </location>
</feature>
<proteinExistence type="inferred from homology"/>
<evidence type="ECO:0000256" key="1">
    <source>
        <dbReference type="ARBA" id="ARBA00004370"/>
    </source>
</evidence>
<dbReference type="InterPro" id="IPR050515">
    <property type="entry name" value="Beta-lactam/transpept"/>
</dbReference>
<dbReference type="Pfam" id="PF00905">
    <property type="entry name" value="Transpeptidase"/>
    <property type="match status" value="1"/>
</dbReference>